<keyword evidence="4" id="KW-1185">Reference proteome</keyword>
<dbReference type="GO" id="GO:0016810">
    <property type="term" value="F:hydrolase activity, acting on carbon-nitrogen (but not peptide) bonds"/>
    <property type="evidence" value="ECO:0007669"/>
    <property type="project" value="InterPro"/>
</dbReference>
<name>A0A840HZS7_9PROT</name>
<dbReference type="Pfam" id="PF07969">
    <property type="entry name" value="Amidohydro_3"/>
    <property type="match status" value="1"/>
</dbReference>
<proteinExistence type="predicted"/>
<dbReference type="RefSeq" id="WP_183815371.1">
    <property type="nucleotide sequence ID" value="NZ_JACHOB010000001.1"/>
</dbReference>
<evidence type="ECO:0000256" key="1">
    <source>
        <dbReference type="SAM" id="SignalP"/>
    </source>
</evidence>
<organism evidence="3 4">
    <name type="scientific">Parvularcula dongshanensis</name>
    <dbReference type="NCBI Taxonomy" id="1173995"/>
    <lineage>
        <taxon>Bacteria</taxon>
        <taxon>Pseudomonadati</taxon>
        <taxon>Pseudomonadota</taxon>
        <taxon>Alphaproteobacteria</taxon>
        <taxon>Parvularculales</taxon>
        <taxon>Parvularculaceae</taxon>
        <taxon>Parvularcula</taxon>
    </lineage>
</organism>
<dbReference type="CDD" id="cd01300">
    <property type="entry name" value="YtcJ_like"/>
    <property type="match status" value="1"/>
</dbReference>
<feature type="chain" id="PRO_5032683137" description="Amidohydrolase 3 domain-containing protein" evidence="1">
    <location>
        <begin position="21"/>
        <end position="540"/>
    </location>
</feature>
<dbReference type="InterPro" id="IPR011059">
    <property type="entry name" value="Metal-dep_hydrolase_composite"/>
</dbReference>
<dbReference type="SUPFAM" id="SSF51338">
    <property type="entry name" value="Composite domain of metallo-dependent hydrolases"/>
    <property type="match status" value="1"/>
</dbReference>
<evidence type="ECO:0000313" key="3">
    <source>
        <dbReference type="EMBL" id="MBB4657917.1"/>
    </source>
</evidence>
<protein>
    <recommendedName>
        <fullName evidence="2">Amidohydrolase 3 domain-containing protein</fullName>
    </recommendedName>
</protein>
<dbReference type="PANTHER" id="PTHR22642">
    <property type="entry name" value="IMIDAZOLONEPROPIONASE"/>
    <property type="match status" value="1"/>
</dbReference>
<dbReference type="EMBL" id="JACHOB010000001">
    <property type="protein sequence ID" value="MBB4657917.1"/>
    <property type="molecule type" value="Genomic_DNA"/>
</dbReference>
<dbReference type="AlphaFoldDB" id="A0A840HZS7"/>
<dbReference type="Proteomes" id="UP000563524">
    <property type="component" value="Unassembled WGS sequence"/>
</dbReference>
<dbReference type="PANTHER" id="PTHR22642:SF2">
    <property type="entry name" value="PROTEIN LONG AFTER FAR-RED 3"/>
    <property type="match status" value="1"/>
</dbReference>
<feature type="domain" description="Amidohydrolase 3" evidence="2">
    <location>
        <begin position="72"/>
        <end position="528"/>
    </location>
</feature>
<dbReference type="Gene3D" id="2.30.40.10">
    <property type="entry name" value="Urease, subunit C, domain 1"/>
    <property type="match status" value="1"/>
</dbReference>
<dbReference type="PROSITE" id="PS51257">
    <property type="entry name" value="PROKAR_LIPOPROTEIN"/>
    <property type="match status" value="1"/>
</dbReference>
<dbReference type="Gene3D" id="3.10.310.70">
    <property type="match status" value="1"/>
</dbReference>
<evidence type="ECO:0000313" key="4">
    <source>
        <dbReference type="Proteomes" id="UP000563524"/>
    </source>
</evidence>
<feature type="signal peptide" evidence="1">
    <location>
        <begin position="1"/>
        <end position="20"/>
    </location>
</feature>
<gene>
    <name evidence="3" type="ORF">GGQ59_000417</name>
</gene>
<dbReference type="InterPro" id="IPR032466">
    <property type="entry name" value="Metal_Hydrolase"/>
</dbReference>
<dbReference type="SUPFAM" id="SSF51556">
    <property type="entry name" value="Metallo-dependent hydrolases"/>
    <property type="match status" value="1"/>
</dbReference>
<dbReference type="Gene3D" id="3.20.20.140">
    <property type="entry name" value="Metal-dependent hydrolases"/>
    <property type="match status" value="1"/>
</dbReference>
<dbReference type="InterPro" id="IPR033932">
    <property type="entry name" value="YtcJ-like"/>
</dbReference>
<evidence type="ECO:0000259" key="2">
    <source>
        <dbReference type="Pfam" id="PF07969"/>
    </source>
</evidence>
<accession>A0A840HZS7</accession>
<comment type="caution">
    <text evidence="3">The sequence shown here is derived from an EMBL/GenBank/DDBJ whole genome shotgun (WGS) entry which is preliminary data.</text>
</comment>
<dbReference type="InterPro" id="IPR013108">
    <property type="entry name" value="Amidohydro_3"/>
</dbReference>
<keyword evidence="1" id="KW-0732">Signal</keyword>
<reference evidence="3 4" key="1">
    <citation type="submission" date="2020-08" db="EMBL/GenBank/DDBJ databases">
        <title>Genomic Encyclopedia of Type Strains, Phase IV (KMG-IV): sequencing the most valuable type-strain genomes for metagenomic binning, comparative biology and taxonomic classification.</title>
        <authorList>
            <person name="Goeker M."/>
        </authorList>
    </citation>
    <scope>NUCLEOTIDE SEQUENCE [LARGE SCALE GENOMIC DNA]</scope>
    <source>
        <strain evidence="3 4">DSM 102850</strain>
    </source>
</reference>
<sequence>MRFVSLLPLALLWASAAAQSCDQRLVTGTFQTGEGGEAEAVLIEDGVFSYVGAVDRVPVSVPERCVVALPEDAVALPGLTDGHVHLLGVGLREMTLNLEGTTSIEDLQDRVREAASETRGVLVGRGWIETGWPEGRMPLASDLDAVVGDRPVILTRADGHAAVVNTAALRGAGIDAGTIDPEGGRIVRDAEGRATGLLIDRAQDLVEGLVPPLTERRRREALETGAALYASRGWTGVHDMSVDPADLAVLRDLARRGRLPLRVASYVVPEGLAALDGPSCDETGRACVAGVKAYVDGALGSRGALLFEPYADEPGTSGLQLINKEEAEALYAEAARKGLQVATHAIGDQGNALVLDWYEDVMPDGARWRIEHAQIVRPQDIPRFSRLGVIASMQPSHAIGDLDFAPDRLGDARLDGAYAWASMQGTGAVVVGGSDAPVEQGDPRIELYAATERKALDGHAGPDWRPREAVSPRAALRMFTYAPAYALGQEETRGRIAPGFAADLSVFTGDPFGGPEEAEALFTMVGGELAAGSLPGGTSR</sequence>